<gene>
    <name evidence="1" type="ORF">Pfra01_001912600</name>
</gene>
<dbReference type="EMBL" id="BSXT01002430">
    <property type="protein sequence ID" value="GMF48930.1"/>
    <property type="molecule type" value="Genomic_DNA"/>
</dbReference>
<keyword evidence="2" id="KW-1185">Reference proteome</keyword>
<organism evidence="1 2">
    <name type="scientific">Phytophthora fragariaefolia</name>
    <dbReference type="NCBI Taxonomy" id="1490495"/>
    <lineage>
        <taxon>Eukaryota</taxon>
        <taxon>Sar</taxon>
        <taxon>Stramenopiles</taxon>
        <taxon>Oomycota</taxon>
        <taxon>Peronosporomycetes</taxon>
        <taxon>Peronosporales</taxon>
        <taxon>Peronosporaceae</taxon>
        <taxon>Phytophthora</taxon>
    </lineage>
</organism>
<sequence length="313" mass="35191">MFPIPVYVLKVGRFEIPSSRAFTATAQVIHLRFGSQQPTATCMEALAFSGSDDSDSTDVIEYEEEDDLADDEDMLSAEASDEDMTDGVALGIEEAEETQLRNCCVIVADANDGGGMSAVDTRDDYDSDSSLEYEYDGPASGPCVKETYQSVGFYDNEDVAEQYLHRLNQYVYTYKTRYLSTFRVGKKYRCRSHKKGQHTGEAVNLTPKGILPIIKPEVDALLKLRMSAGRVRNMLLFKYLRDPNMLALVPKTKKMENRKAYLKRQAGEGWEINNFVTLRNWTCTKLCQTHAEFVGVDPDNVADMNDLIVLDES</sequence>
<evidence type="ECO:0000313" key="1">
    <source>
        <dbReference type="EMBL" id="GMF48930.1"/>
    </source>
</evidence>
<evidence type="ECO:0000313" key="2">
    <source>
        <dbReference type="Proteomes" id="UP001165121"/>
    </source>
</evidence>
<name>A0A9W6Y071_9STRA</name>
<dbReference type="OrthoDB" id="93052at2759"/>
<proteinExistence type="predicted"/>
<comment type="caution">
    <text evidence="1">The sequence shown here is derived from an EMBL/GenBank/DDBJ whole genome shotgun (WGS) entry which is preliminary data.</text>
</comment>
<accession>A0A9W6Y071</accession>
<protein>
    <submittedName>
        <fullName evidence="1">Unnamed protein product</fullName>
    </submittedName>
</protein>
<dbReference type="Proteomes" id="UP001165121">
    <property type="component" value="Unassembled WGS sequence"/>
</dbReference>
<dbReference type="AlphaFoldDB" id="A0A9W6Y071"/>
<reference evidence="1" key="1">
    <citation type="submission" date="2023-04" db="EMBL/GenBank/DDBJ databases">
        <title>Phytophthora fragariaefolia NBRC 109709.</title>
        <authorList>
            <person name="Ichikawa N."/>
            <person name="Sato H."/>
            <person name="Tonouchi N."/>
        </authorList>
    </citation>
    <scope>NUCLEOTIDE SEQUENCE</scope>
    <source>
        <strain evidence="1">NBRC 109709</strain>
    </source>
</reference>